<accession>A0A0F9GUN7</accession>
<evidence type="ECO:0000313" key="1">
    <source>
        <dbReference type="EMBL" id="KKL73075.1"/>
    </source>
</evidence>
<protein>
    <submittedName>
        <fullName evidence="1">Uncharacterized protein</fullName>
    </submittedName>
</protein>
<dbReference type="AlphaFoldDB" id="A0A0F9GUN7"/>
<sequence>MKAEWYAPKEIHFTKEQVLWVLQHLEYMAQGYWPSEHLESGYDYLGGPQSGVKRAYFETPTGVASELTARLTACGDDGMLLEFMVASKYDDMIWFEARLARYLHTTSEDIHSRITTALNYCCGSGRKMTSYKDYSASRKWYKKKGSQAVEPDSLSPLVSVKLLIACISTTVLHSPLISLPIA</sequence>
<comment type="caution">
    <text evidence="1">The sequence shown here is derived from an EMBL/GenBank/DDBJ whole genome shotgun (WGS) entry which is preliminary data.</text>
</comment>
<organism evidence="1">
    <name type="scientific">marine sediment metagenome</name>
    <dbReference type="NCBI Taxonomy" id="412755"/>
    <lineage>
        <taxon>unclassified sequences</taxon>
        <taxon>metagenomes</taxon>
        <taxon>ecological metagenomes</taxon>
    </lineage>
</organism>
<dbReference type="EMBL" id="LAZR01025077">
    <property type="protein sequence ID" value="KKL73075.1"/>
    <property type="molecule type" value="Genomic_DNA"/>
</dbReference>
<gene>
    <name evidence="1" type="ORF">LCGC14_2078540</name>
</gene>
<reference evidence="1" key="1">
    <citation type="journal article" date="2015" name="Nature">
        <title>Complex archaea that bridge the gap between prokaryotes and eukaryotes.</title>
        <authorList>
            <person name="Spang A."/>
            <person name="Saw J.H."/>
            <person name="Jorgensen S.L."/>
            <person name="Zaremba-Niedzwiedzka K."/>
            <person name="Martijn J."/>
            <person name="Lind A.E."/>
            <person name="van Eijk R."/>
            <person name="Schleper C."/>
            <person name="Guy L."/>
            <person name="Ettema T.J."/>
        </authorList>
    </citation>
    <scope>NUCLEOTIDE SEQUENCE</scope>
</reference>
<name>A0A0F9GUN7_9ZZZZ</name>
<proteinExistence type="predicted"/>